<dbReference type="EMBL" id="DXAW01000055">
    <property type="protein sequence ID" value="HIZ85414.1"/>
    <property type="molecule type" value="Genomic_DNA"/>
</dbReference>
<accession>A0A9D2K926</accession>
<comment type="caution">
    <text evidence="1">The sequence shown here is derived from an EMBL/GenBank/DDBJ whole genome shotgun (WGS) entry which is preliminary data.</text>
</comment>
<evidence type="ECO:0000313" key="1">
    <source>
        <dbReference type="EMBL" id="HIZ85414.1"/>
    </source>
</evidence>
<proteinExistence type="predicted"/>
<organism evidence="1 2">
    <name type="scientific">Candidatus Coprenecus stercoravium</name>
    <dbReference type="NCBI Taxonomy" id="2840735"/>
    <lineage>
        <taxon>Bacteria</taxon>
        <taxon>Pseudomonadati</taxon>
        <taxon>Bacteroidota</taxon>
        <taxon>Bacteroidia</taxon>
        <taxon>Bacteroidales</taxon>
        <taxon>Rikenellaceae</taxon>
        <taxon>Rikenellaceae incertae sedis</taxon>
        <taxon>Candidatus Coprenecus</taxon>
    </lineage>
</organism>
<name>A0A9D2K926_9BACT</name>
<reference evidence="1" key="1">
    <citation type="journal article" date="2021" name="PeerJ">
        <title>Extensive microbial diversity within the chicken gut microbiome revealed by metagenomics and culture.</title>
        <authorList>
            <person name="Gilroy R."/>
            <person name="Ravi A."/>
            <person name="Getino M."/>
            <person name="Pursley I."/>
            <person name="Horton D.L."/>
            <person name="Alikhan N.F."/>
            <person name="Baker D."/>
            <person name="Gharbi K."/>
            <person name="Hall N."/>
            <person name="Watson M."/>
            <person name="Adriaenssens E.M."/>
            <person name="Foster-Nyarko E."/>
            <person name="Jarju S."/>
            <person name="Secka A."/>
            <person name="Antonio M."/>
            <person name="Oren A."/>
            <person name="Chaudhuri R.R."/>
            <person name="La Ragione R."/>
            <person name="Hildebrand F."/>
            <person name="Pallen M.J."/>
        </authorList>
    </citation>
    <scope>NUCLEOTIDE SEQUENCE</scope>
    <source>
        <strain evidence="1">Gambia16-554</strain>
    </source>
</reference>
<gene>
    <name evidence="1" type="ORF">IAC04_02875</name>
</gene>
<protein>
    <submittedName>
        <fullName evidence="1">Uncharacterized protein</fullName>
    </submittedName>
</protein>
<sequence>MKEECKRECLYCGGSITGRIDKKFCCNDCKSMYHNQIYRNKQKEVRQIDRILKKNHAIIDSLYSSGKRTTSLTQLHDMGFNFKYITSLTADDTGIYRAGCYDYSYTLKGNDEILIDKTSYICSNKKQ</sequence>
<dbReference type="Proteomes" id="UP000824115">
    <property type="component" value="Unassembled WGS sequence"/>
</dbReference>
<dbReference type="AlphaFoldDB" id="A0A9D2K926"/>
<reference evidence="1" key="2">
    <citation type="submission" date="2021-04" db="EMBL/GenBank/DDBJ databases">
        <authorList>
            <person name="Gilroy R."/>
        </authorList>
    </citation>
    <scope>NUCLEOTIDE SEQUENCE</scope>
    <source>
        <strain evidence="1">Gambia16-554</strain>
    </source>
</reference>
<evidence type="ECO:0000313" key="2">
    <source>
        <dbReference type="Proteomes" id="UP000824115"/>
    </source>
</evidence>